<reference evidence="5" key="1">
    <citation type="submission" date="2025-08" db="UniProtKB">
        <authorList>
            <consortium name="RefSeq"/>
        </authorList>
    </citation>
    <scope>IDENTIFICATION</scope>
</reference>
<evidence type="ECO:0000313" key="4">
    <source>
        <dbReference type="Proteomes" id="UP000694845"/>
    </source>
</evidence>
<gene>
    <name evidence="5" type="primary">LOC110988199</name>
</gene>
<evidence type="ECO:0000256" key="1">
    <source>
        <dbReference type="ARBA" id="ARBA00022737"/>
    </source>
</evidence>
<dbReference type="InterPro" id="IPR025139">
    <property type="entry name" value="DUF4062"/>
</dbReference>
<evidence type="ECO:0000259" key="3">
    <source>
        <dbReference type="Pfam" id="PF13271"/>
    </source>
</evidence>
<dbReference type="PANTHER" id="PTHR19860">
    <property type="entry name" value="DDB1- AND CUL4-ASSOCIATED FACTOR 12-RELATED"/>
    <property type="match status" value="1"/>
</dbReference>
<protein>
    <submittedName>
        <fullName evidence="5">Telomerase protein component 1-like isoform X1</fullName>
    </submittedName>
</protein>
<organism evidence="4 5">
    <name type="scientific">Acanthaster planci</name>
    <name type="common">Crown-of-thorns starfish</name>
    <dbReference type="NCBI Taxonomy" id="133434"/>
    <lineage>
        <taxon>Eukaryota</taxon>
        <taxon>Metazoa</taxon>
        <taxon>Echinodermata</taxon>
        <taxon>Eleutherozoa</taxon>
        <taxon>Asterozoa</taxon>
        <taxon>Asteroidea</taxon>
        <taxon>Valvatacea</taxon>
        <taxon>Valvatida</taxon>
        <taxon>Acanthasteridae</taxon>
        <taxon>Acanthaster</taxon>
    </lineage>
</organism>
<evidence type="ECO:0000259" key="2">
    <source>
        <dbReference type="Pfam" id="PF05729"/>
    </source>
</evidence>
<keyword evidence="4" id="KW-1185">Reference proteome</keyword>
<evidence type="ECO:0000313" key="5">
    <source>
        <dbReference type="RefSeq" id="XP_022107200.1"/>
    </source>
</evidence>
<proteinExistence type="predicted"/>
<dbReference type="InterPro" id="IPR027417">
    <property type="entry name" value="P-loop_NTPase"/>
</dbReference>
<dbReference type="InterPro" id="IPR007111">
    <property type="entry name" value="NACHT_NTPase"/>
</dbReference>
<dbReference type="RefSeq" id="XP_022107200.1">
    <property type="nucleotide sequence ID" value="XM_022251508.1"/>
</dbReference>
<dbReference type="Gene3D" id="1.25.40.10">
    <property type="entry name" value="Tetratricopeptide repeat domain"/>
    <property type="match status" value="2"/>
</dbReference>
<dbReference type="Gene3D" id="3.40.50.300">
    <property type="entry name" value="P-loop containing nucleotide triphosphate hydrolases"/>
    <property type="match status" value="1"/>
</dbReference>
<dbReference type="Pfam" id="PF13271">
    <property type="entry name" value="DUF4062"/>
    <property type="match status" value="1"/>
</dbReference>
<dbReference type="AlphaFoldDB" id="A0A8B7ZQP4"/>
<keyword evidence="1" id="KW-0677">Repeat</keyword>
<dbReference type="GO" id="GO:0080008">
    <property type="term" value="C:Cul4-RING E3 ubiquitin ligase complex"/>
    <property type="evidence" value="ECO:0007669"/>
    <property type="project" value="TreeGrafter"/>
</dbReference>
<feature type="domain" description="DUF4062" evidence="3">
    <location>
        <begin position="46"/>
        <end position="145"/>
    </location>
</feature>
<dbReference type="InterPro" id="IPR011990">
    <property type="entry name" value="TPR-like_helical_dom_sf"/>
</dbReference>
<dbReference type="GeneID" id="110988199"/>
<dbReference type="OMA" id="EMEIVHA"/>
<dbReference type="KEGG" id="aplc:110988199"/>
<dbReference type="Pfam" id="PF05729">
    <property type="entry name" value="NACHT"/>
    <property type="match status" value="1"/>
</dbReference>
<dbReference type="Proteomes" id="UP000694845">
    <property type="component" value="Unplaced"/>
</dbReference>
<dbReference type="OrthoDB" id="2325716at2759"/>
<feature type="domain" description="NACHT" evidence="2">
    <location>
        <begin position="333"/>
        <end position="503"/>
    </location>
</feature>
<name>A0A8B7ZQP4_ACAPL</name>
<dbReference type="PANTHER" id="PTHR19860:SF14">
    <property type="entry name" value="DUF4062 DOMAIN-CONTAINING PROTEIN"/>
    <property type="match status" value="1"/>
</dbReference>
<accession>A0A8B7ZQP4</accession>
<dbReference type="SUPFAM" id="SSF52540">
    <property type="entry name" value="P-loop containing nucleoside triphosphate hydrolases"/>
    <property type="match status" value="1"/>
</dbReference>
<dbReference type="InterPro" id="IPR051191">
    <property type="entry name" value="DCAF12"/>
</dbReference>
<sequence length="1046" mass="120101">MGCGASRSLDYSSEISQQWDSVSKTIEVQQQNKKLVIKRVGWKTIRVFVSSTFRDFHAEREVLIKEVFPDLRAWCEKRRLYLVDVDLRWGVPKDTTSEETLRMCLGEIDRCYADNIMPFFLNMTSERCGWIPGLSEVPESLQQEYRWIHGLSVTEMEIMHGAYRKDNYNSLFAIRDASFLDSVPEKYHKDFVDSNPVASQKLKVLKGMLTDRFPINGSSSSLPFSLSSASSSLTSMDGRVFKYQCKFGGIDVDTGKVQMEGLDEFKNMIFQFFKTRITEQYPLDEKAKLDPYEQQREAHDAFMKSRSAIVIGRNDILQKMEEYVTDLGTGVPLLLLGGPGSGKSSIMARVADVAANKAGSGEIPGGGEKGWHVFYHFVGAIPGSTDVEKMLKRLLRELKMCNDSNMPKDYETAAQLVGSVLSNPNSSPVIIIIDALNQLNEDKVTSILSWLPRKLAPQVRCIFSTIDDTPPHRLLKDRNVKPEELAVTPLDMDSRKEIVREILGRYNKRLDAEQMASLLGKDSSQNPLWLAIACEELRVYGDFSTITKKINSLSDGLLNLLSQVLARFEQENGGYLVVATLSLLECSSNGLLETELLSILGSDDNMSILTKKGHRKDRGQEKTRGEPLPAIKWSMVYRALRPFLRPFGDSGEGRLDFYHRSLSKSVRQKYFGLKPGQEGGSDKMSKWWHQVLADFFEHEQNMDRKVEEYPYQLVKTHDQERLARCLTEWPVLDRLFDEEYSSQLLAYWREIDKDGKYSKMEENYRASLKDLEARPGISQEEISMRNENIARLFIQAGLYNHAKDLIDKAVSLEQEHLGSRPERMVELYALMAELYDELCKLHDFITREQLKELRPAIDFNRRSIKIRETLEGERHKYKMADSVMRLSFNLNNWSECGGDSSLSAEEAQDESVVQVDEAIRLFKEIGDLGKEAEASMTKAIVFPRGEPEQLEWYELAREQCQQAYGENCKLMTRIMSNTGIYYEDRSDFQMAYDYFVQWHEISREVFGEQHPKTLSAHSCINEPRYRQIQARRDQERHMNQENANAR</sequence>